<dbReference type="Proteomes" id="UP000053354">
    <property type="component" value="Plasmid pPS15-1"/>
</dbReference>
<evidence type="ECO:0000256" key="2">
    <source>
        <dbReference type="SAM" id="Phobius"/>
    </source>
</evidence>
<keyword evidence="2" id="KW-0472">Membrane</keyword>
<keyword evidence="2" id="KW-1133">Transmembrane helix</keyword>
<protein>
    <submittedName>
        <fullName evidence="3">Uncharacterized protein</fullName>
    </submittedName>
</protein>
<reference evidence="3" key="1">
    <citation type="submission" date="2016-10" db="EMBL/GenBank/DDBJ databases">
        <authorList>
            <person name="See-Too W.S."/>
        </authorList>
    </citation>
    <scope>NUCLEOTIDE SEQUENCE</scope>
    <source>
        <strain evidence="3">L10.15</strain>
        <plasmid evidence="3">pPS15-1</plasmid>
    </source>
</reference>
<dbReference type="AlphaFoldDB" id="A0A1B1S5W0"/>
<keyword evidence="2" id="KW-0812">Transmembrane</keyword>
<dbReference type="OrthoDB" id="2973354at2"/>
<evidence type="ECO:0000313" key="4">
    <source>
        <dbReference type="Proteomes" id="UP000053354"/>
    </source>
</evidence>
<organism evidence="3 4">
    <name type="scientific">Planococcus versutus</name>
    <dbReference type="NCBI Taxonomy" id="1302659"/>
    <lineage>
        <taxon>Bacteria</taxon>
        <taxon>Bacillati</taxon>
        <taxon>Bacillota</taxon>
        <taxon>Bacilli</taxon>
        <taxon>Bacillales</taxon>
        <taxon>Caryophanaceae</taxon>
        <taxon>Planococcus</taxon>
    </lineage>
</organism>
<feature type="transmembrane region" description="Helical" evidence="2">
    <location>
        <begin position="135"/>
        <end position="157"/>
    </location>
</feature>
<keyword evidence="3" id="KW-0614">Plasmid</keyword>
<accession>A0A1B1S5W0</accession>
<keyword evidence="1" id="KW-0175">Coiled coil</keyword>
<dbReference type="EMBL" id="CP016541">
    <property type="protein sequence ID" value="ANU28582.1"/>
    <property type="molecule type" value="Genomic_DNA"/>
</dbReference>
<keyword evidence="4" id="KW-1185">Reference proteome</keyword>
<dbReference type="RefSeq" id="WP_049694979.1">
    <property type="nucleotide sequence ID" value="NZ_CP016541.2"/>
</dbReference>
<feature type="coiled-coil region" evidence="1">
    <location>
        <begin position="321"/>
        <end position="369"/>
    </location>
</feature>
<dbReference type="KEGG" id="pll:I858_016505"/>
<geneLocation type="plasmid" evidence="3 4">
    <name>pPS15-1</name>
</geneLocation>
<name>A0A1B1S5W0_9BACL</name>
<proteinExistence type="predicted"/>
<evidence type="ECO:0000256" key="1">
    <source>
        <dbReference type="SAM" id="Coils"/>
    </source>
</evidence>
<gene>
    <name evidence="3" type="ORF">I858_016505</name>
</gene>
<evidence type="ECO:0000313" key="3">
    <source>
        <dbReference type="EMBL" id="ANU28582.1"/>
    </source>
</evidence>
<sequence length="373" mass="43011">MLKILFVGAPADAIANHEKIEFGQAVALTHELELTYRNEQREATAEFFVIGKDGLDLYKGVFNFGSYDYPNIYHQIKDKATKIRVDKEKQADKLFLLEQLEKLTPEEFKKEEKIDRALINVNKDRISRLKKWQRVTVYSLVAVLGVGLLFLGVLYFLQKAQYEEALEEGRSIVSQQEETIETYEYGLLGEEEIFLTSLEAKEELTESQKRILATLYLKKSEFEKAVQIMEDTVYVETLILKNPQLDKAEKTQKINEFNQLYPTNEARFDLAYFEGDYKLIMNLPSINMTVERSEMKTYGLLKLGKIEEAKVELNNNNSDELKQKIDLHEVLTAEIKTLETNLADAKKDAKKDTKAIKALNAELKKKKEELAAL</sequence>